<feature type="domain" description="Phospholipase/carboxylesterase/thioesterase" evidence="3">
    <location>
        <begin position="20"/>
        <end position="215"/>
    </location>
</feature>
<dbReference type="Pfam" id="PF02230">
    <property type="entry name" value="Abhydrolase_2"/>
    <property type="match status" value="1"/>
</dbReference>
<evidence type="ECO:0000259" key="3">
    <source>
        <dbReference type="Pfam" id="PF02230"/>
    </source>
</evidence>
<dbReference type="Gene3D" id="3.40.50.1820">
    <property type="entry name" value="alpha/beta hydrolase"/>
    <property type="match status" value="1"/>
</dbReference>
<comment type="similarity">
    <text evidence="1">Belongs to the AB hydrolase superfamily. AB hydrolase 2 family.</text>
</comment>
<dbReference type="InterPro" id="IPR029058">
    <property type="entry name" value="AB_hydrolase_fold"/>
</dbReference>
<dbReference type="EMBL" id="JACHLZ010000001">
    <property type="protein sequence ID" value="MBB5833014.1"/>
    <property type="molecule type" value="Genomic_DNA"/>
</dbReference>
<dbReference type="AlphaFoldDB" id="A0A841AJ21"/>
<dbReference type="PANTHER" id="PTHR10655:SF17">
    <property type="entry name" value="LYSOPHOSPHOLIPASE-LIKE PROTEIN 1"/>
    <property type="match status" value="1"/>
</dbReference>
<dbReference type="InterPro" id="IPR003140">
    <property type="entry name" value="PLipase/COase/thioEstase"/>
</dbReference>
<dbReference type="Proteomes" id="UP000588158">
    <property type="component" value="Unassembled WGS sequence"/>
</dbReference>
<evidence type="ECO:0000256" key="2">
    <source>
        <dbReference type="ARBA" id="ARBA00022801"/>
    </source>
</evidence>
<dbReference type="RefSeq" id="WP_184326240.1">
    <property type="nucleotide sequence ID" value="NZ_JACHLZ010000001.1"/>
</dbReference>
<evidence type="ECO:0000256" key="1">
    <source>
        <dbReference type="ARBA" id="ARBA00006499"/>
    </source>
</evidence>
<organism evidence="4 5">
    <name type="scientific">Brachybacterium aquaticum</name>
    <dbReference type="NCBI Taxonomy" id="1432564"/>
    <lineage>
        <taxon>Bacteria</taxon>
        <taxon>Bacillati</taxon>
        <taxon>Actinomycetota</taxon>
        <taxon>Actinomycetes</taxon>
        <taxon>Micrococcales</taxon>
        <taxon>Dermabacteraceae</taxon>
        <taxon>Brachybacterium</taxon>
    </lineage>
</organism>
<protein>
    <submittedName>
        <fullName evidence="4">Phospholipase/carboxylesterase</fullName>
    </submittedName>
</protein>
<keyword evidence="5" id="KW-1185">Reference proteome</keyword>
<accession>A0A841AJ21</accession>
<dbReference type="PANTHER" id="PTHR10655">
    <property type="entry name" value="LYSOPHOSPHOLIPASE-RELATED"/>
    <property type="match status" value="1"/>
</dbReference>
<keyword evidence="2" id="KW-0378">Hydrolase</keyword>
<sequence length="225" mass="24752">MTTPAQHGDFTLISPRIDEDAAVRMQDDGAKPIVVLLHGLGSHERDLTGLVPFLPPDFAYVSLRGILAYVQGYAWFEMPVDPARPEMIEPAAEAVEAWISAQREAGRKIAGIIGFSQGGLLALHLLRRDPASLDFVVNLSGRPFPAPLPGDEHLAEVRPRVMWGHGGLDPLFGGEIEEQVREFLTAHTRVEEERRPYLGHAVDEPELRAVAAFLQRRADERAAAS</sequence>
<evidence type="ECO:0000313" key="5">
    <source>
        <dbReference type="Proteomes" id="UP000588158"/>
    </source>
</evidence>
<comment type="caution">
    <text evidence="4">The sequence shown here is derived from an EMBL/GenBank/DDBJ whole genome shotgun (WGS) entry which is preliminary data.</text>
</comment>
<dbReference type="GO" id="GO:0016787">
    <property type="term" value="F:hydrolase activity"/>
    <property type="evidence" value="ECO:0007669"/>
    <property type="project" value="UniProtKB-KW"/>
</dbReference>
<dbReference type="InterPro" id="IPR050565">
    <property type="entry name" value="LYPA1-2/EST-like"/>
</dbReference>
<dbReference type="SUPFAM" id="SSF53474">
    <property type="entry name" value="alpha/beta-Hydrolases"/>
    <property type="match status" value="1"/>
</dbReference>
<name>A0A841AJ21_9MICO</name>
<reference evidence="4 5" key="1">
    <citation type="submission" date="2020-08" db="EMBL/GenBank/DDBJ databases">
        <title>Sequencing the genomes of 1000 actinobacteria strains.</title>
        <authorList>
            <person name="Klenk H.-P."/>
        </authorList>
    </citation>
    <scope>NUCLEOTIDE SEQUENCE [LARGE SCALE GENOMIC DNA]</scope>
    <source>
        <strain evidence="4 5">DSM 28796</strain>
    </source>
</reference>
<gene>
    <name evidence="4" type="ORF">HNR70_002827</name>
</gene>
<proteinExistence type="inferred from homology"/>
<evidence type="ECO:0000313" key="4">
    <source>
        <dbReference type="EMBL" id="MBB5833014.1"/>
    </source>
</evidence>